<dbReference type="Proteomes" id="UP000005666">
    <property type="component" value="Chromosome 9"/>
</dbReference>
<feature type="compositionally biased region" description="Low complexity" evidence="2">
    <location>
        <begin position="404"/>
        <end position="414"/>
    </location>
</feature>
<evidence type="ECO:0000313" key="5">
    <source>
        <dbReference type="Proteomes" id="UP000005666"/>
    </source>
</evidence>
<feature type="compositionally biased region" description="Low complexity" evidence="2">
    <location>
        <begin position="378"/>
        <end position="396"/>
    </location>
</feature>
<proteinExistence type="predicted"/>
<keyword evidence="1" id="KW-0175">Coiled coil</keyword>
<dbReference type="Pfam" id="PF00789">
    <property type="entry name" value="UBX"/>
    <property type="match status" value="1"/>
</dbReference>
<dbReference type="AlphaFoldDB" id="G8BXY3"/>
<dbReference type="Pfam" id="PF23187">
    <property type="entry name" value="UBX7_N"/>
    <property type="match status" value="1"/>
</dbReference>
<evidence type="ECO:0000313" key="4">
    <source>
        <dbReference type="EMBL" id="CCE64761.1"/>
    </source>
</evidence>
<dbReference type="EMBL" id="HE612864">
    <property type="protein sequence ID" value="CCE64761.1"/>
    <property type="molecule type" value="Genomic_DNA"/>
</dbReference>
<dbReference type="OMA" id="LFHRNVP"/>
<dbReference type="PANTHER" id="PTHR46424">
    <property type="entry name" value="UBX DOMAIN-CONTAINING PROTEIN 4"/>
    <property type="match status" value="1"/>
</dbReference>
<dbReference type="PANTHER" id="PTHR46424:SF1">
    <property type="entry name" value="UBX DOMAIN-CONTAINING PROTEIN 4"/>
    <property type="match status" value="1"/>
</dbReference>
<dbReference type="PROSITE" id="PS50033">
    <property type="entry name" value="UBX"/>
    <property type="match status" value="1"/>
</dbReference>
<dbReference type="InterPro" id="IPR029071">
    <property type="entry name" value="Ubiquitin-like_domsf"/>
</dbReference>
<name>G8BXY3_TETPH</name>
<feature type="domain" description="UBX" evidence="3">
    <location>
        <begin position="265"/>
        <end position="343"/>
    </location>
</feature>
<dbReference type="OrthoDB" id="2445133at2759"/>
<dbReference type="STRING" id="1071381.G8BXY3"/>
<sequence>MDLQEGFGFLTDAHVAITRAIQTNTVLVVYATDEDNHGKWLQSWAHPRLMTNENMEKKTTFLIIVKGTPEFQQLQELFPNIHTQSLYFIKNQKIELIITGDSGSDKFSHWNRIIDYLEGIECTPVTDSTVSTNRNQTSTVPIPVTNPTPVNNVESIADTNPEADVAPNKTPINNKKTFKEEVNDLTRKKYHEQMLKQKQLERSERQRILRLVESDRQERLARKLQEEMNKKSQKDKDKLNELEEIVIKIENPDINDNIKNLGKLEKLTECTLQIRLTNGQSIVNKFDADSALTEVRSWVNENRSDGKCSYLFHRNVPRATFSIDEEEKSLRELELIPRSALILEQIDNNCEDVQPGLLGRITNRLAFWRASPQSDLQTNTESCTSTEENDTNNTANTKEESSDSKNSSSSYKSPSFRYVTQLNTVESDLNLAERSVSPNVRVFANDTDEHKSDEDRPSYNGNNINLENKKDD</sequence>
<feature type="compositionally biased region" description="Low complexity" evidence="2">
    <location>
        <begin position="137"/>
        <end position="148"/>
    </location>
</feature>
<dbReference type="RefSeq" id="XP_003687195.1">
    <property type="nucleotide sequence ID" value="XM_003687147.1"/>
</dbReference>
<evidence type="ECO:0000256" key="2">
    <source>
        <dbReference type="SAM" id="MobiDB-lite"/>
    </source>
</evidence>
<dbReference type="Gene3D" id="3.10.20.90">
    <property type="entry name" value="Phosphatidylinositol 3-kinase Catalytic Subunit, Chain A, domain 1"/>
    <property type="match status" value="1"/>
</dbReference>
<accession>G8BXY3</accession>
<dbReference type="GeneID" id="11532863"/>
<gene>
    <name evidence="4" type="primary">TPHA0I02600</name>
    <name evidence="4" type="ordered locus">TPHA_0I02600</name>
</gene>
<dbReference type="InterPro" id="IPR001012">
    <property type="entry name" value="UBX_dom"/>
</dbReference>
<dbReference type="eggNOG" id="KOG2689">
    <property type="taxonomic scope" value="Eukaryota"/>
</dbReference>
<feature type="region of interest" description="Disordered" evidence="2">
    <location>
        <begin position="434"/>
        <end position="472"/>
    </location>
</feature>
<feature type="region of interest" description="Disordered" evidence="2">
    <location>
        <begin position="128"/>
        <end position="148"/>
    </location>
</feature>
<dbReference type="SUPFAM" id="SSF54236">
    <property type="entry name" value="Ubiquitin-like"/>
    <property type="match status" value="1"/>
</dbReference>
<organism evidence="4 5">
    <name type="scientific">Tetrapisispora phaffii (strain ATCC 24235 / CBS 4417 / NBRC 1672 / NRRL Y-8282 / UCD 70-5)</name>
    <name type="common">Yeast</name>
    <name type="synonym">Fabospora phaffii</name>
    <dbReference type="NCBI Taxonomy" id="1071381"/>
    <lineage>
        <taxon>Eukaryota</taxon>
        <taxon>Fungi</taxon>
        <taxon>Dikarya</taxon>
        <taxon>Ascomycota</taxon>
        <taxon>Saccharomycotina</taxon>
        <taxon>Saccharomycetes</taxon>
        <taxon>Saccharomycetales</taxon>
        <taxon>Saccharomycetaceae</taxon>
        <taxon>Tetrapisispora</taxon>
    </lineage>
</organism>
<dbReference type="KEGG" id="tpf:TPHA_0I02600"/>
<keyword evidence="5" id="KW-1185">Reference proteome</keyword>
<dbReference type="SMART" id="SM00166">
    <property type="entry name" value="UBX"/>
    <property type="match status" value="1"/>
</dbReference>
<dbReference type="GO" id="GO:0005783">
    <property type="term" value="C:endoplasmic reticulum"/>
    <property type="evidence" value="ECO:0007669"/>
    <property type="project" value="TreeGrafter"/>
</dbReference>
<feature type="coiled-coil region" evidence="1">
    <location>
        <begin position="214"/>
        <end position="245"/>
    </location>
</feature>
<protein>
    <recommendedName>
        <fullName evidence="3">UBX domain-containing protein</fullName>
    </recommendedName>
</protein>
<dbReference type="HOGENOM" id="CLU_034966_0_0_1"/>
<feature type="compositionally biased region" description="Basic and acidic residues" evidence="2">
    <location>
        <begin position="447"/>
        <end position="457"/>
    </location>
</feature>
<dbReference type="GO" id="GO:0036503">
    <property type="term" value="P:ERAD pathway"/>
    <property type="evidence" value="ECO:0007669"/>
    <property type="project" value="TreeGrafter"/>
</dbReference>
<reference evidence="4 5" key="1">
    <citation type="journal article" date="2011" name="Proc. Natl. Acad. Sci. U.S.A.">
        <title>Evolutionary erosion of yeast sex chromosomes by mating-type switching accidents.</title>
        <authorList>
            <person name="Gordon J.L."/>
            <person name="Armisen D."/>
            <person name="Proux-Wera E."/>
            <person name="Oheigeartaigh S.S."/>
            <person name="Byrne K.P."/>
            <person name="Wolfe K.H."/>
        </authorList>
    </citation>
    <scope>NUCLEOTIDE SEQUENCE [LARGE SCALE GENOMIC DNA]</scope>
    <source>
        <strain evidence="5">ATCC 24235 / CBS 4417 / NBRC 1672 / NRRL Y-8282 / UCD 70-5</strain>
    </source>
</reference>
<evidence type="ECO:0000259" key="3">
    <source>
        <dbReference type="PROSITE" id="PS50033"/>
    </source>
</evidence>
<feature type="region of interest" description="Disordered" evidence="2">
    <location>
        <begin position="376"/>
        <end position="414"/>
    </location>
</feature>
<evidence type="ECO:0000256" key="1">
    <source>
        <dbReference type="SAM" id="Coils"/>
    </source>
</evidence>